<dbReference type="EMBL" id="UFSW01000001">
    <property type="protein sequence ID" value="SUU98765.1"/>
    <property type="molecule type" value="Genomic_DNA"/>
</dbReference>
<evidence type="ECO:0000313" key="2">
    <source>
        <dbReference type="EMBL" id="STO71774.1"/>
    </source>
</evidence>
<accession>A0A0F5EUG8</accession>
<dbReference type="OrthoDB" id="6871379at2"/>
<dbReference type="InterPro" id="IPR020351">
    <property type="entry name" value="Phage_TAC_9"/>
</dbReference>
<evidence type="ECO:0000313" key="6">
    <source>
        <dbReference type="Proteomes" id="UP000254620"/>
    </source>
</evidence>
<dbReference type="Pfam" id="PF10876">
    <property type="entry name" value="Phage_TAC_9"/>
    <property type="match status" value="1"/>
</dbReference>
<evidence type="ECO:0000313" key="5">
    <source>
        <dbReference type="Proteomes" id="UP000254465"/>
    </source>
</evidence>
<name>A0A0F5EUG8_AVIPA</name>
<gene>
    <name evidence="1" type="ORF">EIG79_07935</name>
    <name evidence="3" type="ORF">NCTC10926_00919</name>
    <name evidence="4" type="ORF">NCTC10926_02207</name>
    <name evidence="2" type="ORF">NCTC11296_01687</name>
</gene>
<dbReference type="EMBL" id="UFSW01000001">
    <property type="protein sequence ID" value="SUU97527.1"/>
    <property type="molecule type" value="Genomic_DNA"/>
</dbReference>
<dbReference type="GeneID" id="66255061"/>
<evidence type="ECO:0000313" key="1">
    <source>
        <dbReference type="EMBL" id="RZN58162.1"/>
    </source>
</evidence>
<dbReference type="Proteomes" id="UP000294229">
    <property type="component" value="Unassembled WGS sequence"/>
</dbReference>
<dbReference type="STRING" id="728.VY92_02845"/>
<dbReference type="RefSeq" id="WP_017807100.1">
    <property type="nucleotide sequence ID" value="NZ_CP034110.1"/>
</dbReference>
<dbReference type="EMBL" id="UGHK01000002">
    <property type="protein sequence ID" value="STO71774.1"/>
    <property type="molecule type" value="Genomic_DNA"/>
</dbReference>
<dbReference type="KEGG" id="apag:EIA51_02150"/>
<reference evidence="5 6" key="1">
    <citation type="submission" date="2018-06" db="EMBL/GenBank/DDBJ databases">
        <authorList>
            <consortium name="Pathogen Informatics"/>
            <person name="Doyle S."/>
        </authorList>
    </citation>
    <scope>NUCLEOTIDE SEQUENCE [LARGE SCALE GENOMIC DNA]</scope>
    <source>
        <strain evidence="3 6">NCTC10926</strain>
        <strain evidence="2 5">NCTC11296</strain>
    </source>
</reference>
<dbReference type="EMBL" id="RQXS01000036">
    <property type="protein sequence ID" value="RZN58162.1"/>
    <property type="molecule type" value="Genomic_DNA"/>
</dbReference>
<reference evidence="1 7" key="2">
    <citation type="submission" date="2018-11" db="EMBL/GenBank/DDBJ databases">
        <title>Sequencing Av. paragallinarum serogroups.</title>
        <authorList>
            <person name="Hellmuth J.E."/>
            <person name="Boucher C.E."/>
            <person name="Cason E.D."/>
        </authorList>
    </citation>
    <scope>NUCLEOTIDE SEQUENCE [LARGE SCALE GENOMIC DNA]</scope>
    <source>
        <strain evidence="1 7">SA-3</strain>
    </source>
</reference>
<evidence type="ECO:0000313" key="3">
    <source>
        <dbReference type="EMBL" id="SUU97527.1"/>
    </source>
</evidence>
<dbReference type="AlphaFoldDB" id="A0A0F5EUG8"/>
<evidence type="ECO:0000313" key="4">
    <source>
        <dbReference type="EMBL" id="SUU98765.1"/>
    </source>
</evidence>
<dbReference type="Proteomes" id="UP000254465">
    <property type="component" value="Unassembled WGS sequence"/>
</dbReference>
<proteinExistence type="predicted"/>
<evidence type="ECO:0000313" key="7">
    <source>
        <dbReference type="Proteomes" id="UP000294229"/>
    </source>
</evidence>
<sequence length="141" mass="15639">MQEFVFQLDEVEYRMTPANAMGAWSALKNALKLAQGIQLGEDTTKIGESVLGALLAHLGSPEIKAIEEIVLNHTVANLHGQQYRLSHQLDKHFNQYRGHLFPVLINGTRYQFADFFIGGGGLLKDMLPSINPLNDIKPANP</sequence>
<organism evidence="1 7">
    <name type="scientific">Avibacterium paragallinarum</name>
    <name type="common">Haemophilus gallinarum</name>
    <dbReference type="NCBI Taxonomy" id="728"/>
    <lineage>
        <taxon>Bacteria</taxon>
        <taxon>Pseudomonadati</taxon>
        <taxon>Pseudomonadota</taxon>
        <taxon>Gammaproteobacteria</taxon>
        <taxon>Pasteurellales</taxon>
        <taxon>Pasteurellaceae</taxon>
        <taxon>Avibacterium</taxon>
    </lineage>
</organism>
<protein>
    <submittedName>
        <fullName evidence="2">Protein of uncharacterized function (DUF2669)</fullName>
    </submittedName>
</protein>
<dbReference type="Proteomes" id="UP000254620">
    <property type="component" value="Unassembled WGS sequence"/>
</dbReference>
<dbReference type="eggNOG" id="ENOG503369R">
    <property type="taxonomic scope" value="Bacteria"/>
</dbReference>